<evidence type="ECO:0000313" key="3">
    <source>
        <dbReference type="Proteomes" id="UP000233551"/>
    </source>
</evidence>
<proteinExistence type="predicted"/>
<evidence type="ECO:0000256" key="1">
    <source>
        <dbReference type="SAM" id="MobiDB-lite"/>
    </source>
</evidence>
<sequence length="105" mass="11289">MTGDGSDPDGRGFLGHGLSHGTHGRVSRERPVSSLGPSEARVVSSFTKRVRIGAGEVSPTRASQGSSRPSLEECGRELRWATQVRGAFSHLETSRFPCFIHLVIS</sequence>
<dbReference type="EMBL" id="PGOL01000555">
    <property type="protein sequence ID" value="PKI68445.1"/>
    <property type="molecule type" value="Genomic_DNA"/>
</dbReference>
<protein>
    <submittedName>
        <fullName evidence="2">Uncharacterized protein</fullName>
    </submittedName>
</protein>
<accession>A0A2I0KIU9</accession>
<gene>
    <name evidence="2" type="ORF">CRG98_011170</name>
</gene>
<feature type="region of interest" description="Disordered" evidence="1">
    <location>
        <begin position="53"/>
        <end position="73"/>
    </location>
</feature>
<organism evidence="2 3">
    <name type="scientific">Punica granatum</name>
    <name type="common">Pomegranate</name>
    <dbReference type="NCBI Taxonomy" id="22663"/>
    <lineage>
        <taxon>Eukaryota</taxon>
        <taxon>Viridiplantae</taxon>
        <taxon>Streptophyta</taxon>
        <taxon>Embryophyta</taxon>
        <taxon>Tracheophyta</taxon>
        <taxon>Spermatophyta</taxon>
        <taxon>Magnoliopsida</taxon>
        <taxon>eudicotyledons</taxon>
        <taxon>Gunneridae</taxon>
        <taxon>Pentapetalae</taxon>
        <taxon>rosids</taxon>
        <taxon>malvids</taxon>
        <taxon>Myrtales</taxon>
        <taxon>Lythraceae</taxon>
        <taxon>Punica</taxon>
    </lineage>
</organism>
<comment type="caution">
    <text evidence="2">The sequence shown here is derived from an EMBL/GenBank/DDBJ whole genome shotgun (WGS) entry which is preliminary data.</text>
</comment>
<feature type="region of interest" description="Disordered" evidence="1">
    <location>
        <begin position="1"/>
        <end position="40"/>
    </location>
</feature>
<evidence type="ECO:0000313" key="2">
    <source>
        <dbReference type="EMBL" id="PKI68445.1"/>
    </source>
</evidence>
<reference evidence="2 3" key="1">
    <citation type="submission" date="2017-11" db="EMBL/GenBank/DDBJ databases">
        <title>De-novo sequencing of pomegranate (Punica granatum L.) genome.</title>
        <authorList>
            <person name="Akparov Z."/>
            <person name="Amiraslanov A."/>
            <person name="Hajiyeva S."/>
            <person name="Abbasov M."/>
            <person name="Kaur K."/>
            <person name="Hamwieh A."/>
            <person name="Solovyev V."/>
            <person name="Salamov A."/>
            <person name="Braich B."/>
            <person name="Kosarev P."/>
            <person name="Mahmoud A."/>
            <person name="Hajiyev E."/>
            <person name="Babayeva S."/>
            <person name="Izzatullayeva V."/>
            <person name="Mammadov A."/>
            <person name="Mammadov A."/>
            <person name="Sharifova S."/>
            <person name="Ojaghi J."/>
            <person name="Eynullazada K."/>
            <person name="Bayramov B."/>
            <person name="Abdulazimova A."/>
            <person name="Shahmuradov I."/>
        </authorList>
    </citation>
    <scope>NUCLEOTIDE SEQUENCE [LARGE SCALE GENOMIC DNA]</scope>
    <source>
        <strain evidence="3">cv. AG2017</strain>
        <tissue evidence="2">Leaf</tissue>
    </source>
</reference>
<dbReference type="AlphaFoldDB" id="A0A2I0KIU9"/>
<dbReference type="Proteomes" id="UP000233551">
    <property type="component" value="Unassembled WGS sequence"/>
</dbReference>
<keyword evidence="3" id="KW-1185">Reference proteome</keyword>
<name>A0A2I0KIU9_PUNGR</name>
<feature type="compositionally biased region" description="Polar residues" evidence="1">
    <location>
        <begin position="60"/>
        <end position="69"/>
    </location>
</feature>